<name>A0A2J6RL17_HYAVF</name>
<accession>A0A2J6RL17</accession>
<dbReference type="SUPFAM" id="SSF82199">
    <property type="entry name" value="SET domain"/>
    <property type="match status" value="1"/>
</dbReference>
<evidence type="ECO:0000259" key="2">
    <source>
        <dbReference type="PROSITE" id="PS50280"/>
    </source>
</evidence>
<sequence length="385" mass="43696">MDIHGKFTEWAIEKGVKINGIRPHRFEGRGLGIIAEKDLKVGETLLSVPLSALRTAYTVPKSLTRVLPKTGTVHSLLATDLLLDKSSARAPWHAVLPSTLDFKTSMPLLWHPTLQALLPTAAAKLLANQQRKLKLDWAAVSSAFPDIKYDDYIYRWLIINTRTFYFLSPLPAHQKLHPSNRDDCMAQSPFADYFNHTSSTSACSASFSPAGYTISTPVNIKKGEEIYISYGNHSNDFLLAEYGFILGEEGGGNQWDEVPLDPYILPLFSAKQQERLEERGFLGKYVLDRNDVCYRTQVALRILVLPARKWEHFADGMEDGVKEQGAVNKVLKKVLREFELEAKEKIEELEGLKDEAEMEYQRDMLRRRWSQIEGLIQTALDRIQT</sequence>
<proteinExistence type="predicted"/>
<dbReference type="STRING" id="1149755.A0A2J6RL17"/>
<dbReference type="InterPro" id="IPR050600">
    <property type="entry name" value="SETD3_SETD6_MTase"/>
</dbReference>
<dbReference type="InterPro" id="IPR044429">
    <property type="entry name" value="SETD4_SET"/>
</dbReference>
<protein>
    <submittedName>
        <fullName evidence="3">SET domain-containing protein</fullName>
    </submittedName>
</protein>
<dbReference type="InterPro" id="IPR046341">
    <property type="entry name" value="SET_dom_sf"/>
</dbReference>
<dbReference type="PANTHER" id="PTHR13271:SF137">
    <property type="entry name" value="SET DOMAIN-CONTAINING PROTEIN"/>
    <property type="match status" value="1"/>
</dbReference>
<evidence type="ECO:0000256" key="1">
    <source>
        <dbReference type="SAM" id="Coils"/>
    </source>
</evidence>
<gene>
    <name evidence="3" type="ORF">L207DRAFT_530638</name>
</gene>
<dbReference type="OrthoDB" id="341421at2759"/>
<organism evidence="3 4">
    <name type="scientific">Hyaloscypha variabilis (strain UAMH 11265 / GT02V1 / F)</name>
    <name type="common">Meliniomyces variabilis</name>
    <dbReference type="NCBI Taxonomy" id="1149755"/>
    <lineage>
        <taxon>Eukaryota</taxon>
        <taxon>Fungi</taxon>
        <taxon>Dikarya</taxon>
        <taxon>Ascomycota</taxon>
        <taxon>Pezizomycotina</taxon>
        <taxon>Leotiomycetes</taxon>
        <taxon>Helotiales</taxon>
        <taxon>Hyaloscyphaceae</taxon>
        <taxon>Hyaloscypha</taxon>
        <taxon>Hyaloscypha variabilis</taxon>
    </lineage>
</organism>
<feature type="domain" description="SET" evidence="2">
    <location>
        <begin position="19"/>
        <end position="231"/>
    </location>
</feature>
<dbReference type="PROSITE" id="PS50280">
    <property type="entry name" value="SET"/>
    <property type="match status" value="1"/>
</dbReference>
<reference evidence="3 4" key="1">
    <citation type="submission" date="2016-04" db="EMBL/GenBank/DDBJ databases">
        <title>A degradative enzymes factory behind the ericoid mycorrhizal symbiosis.</title>
        <authorList>
            <consortium name="DOE Joint Genome Institute"/>
            <person name="Martino E."/>
            <person name="Morin E."/>
            <person name="Grelet G."/>
            <person name="Kuo A."/>
            <person name="Kohler A."/>
            <person name="Daghino S."/>
            <person name="Barry K."/>
            <person name="Choi C."/>
            <person name="Cichocki N."/>
            <person name="Clum A."/>
            <person name="Copeland A."/>
            <person name="Hainaut M."/>
            <person name="Haridas S."/>
            <person name="Labutti K."/>
            <person name="Lindquist E."/>
            <person name="Lipzen A."/>
            <person name="Khouja H.-R."/>
            <person name="Murat C."/>
            <person name="Ohm R."/>
            <person name="Olson A."/>
            <person name="Spatafora J."/>
            <person name="Veneault-Fourrey C."/>
            <person name="Henrissat B."/>
            <person name="Grigoriev I."/>
            <person name="Martin F."/>
            <person name="Perotto S."/>
        </authorList>
    </citation>
    <scope>NUCLEOTIDE SEQUENCE [LARGE SCALE GENOMIC DNA]</scope>
    <source>
        <strain evidence="3 4">F</strain>
    </source>
</reference>
<dbReference type="Proteomes" id="UP000235786">
    <property type="component" value="Unassembled WGS sequence"/>
</dbReference>
<feature type="coiled-coil region" evidence="1">
    <location>
        <begin position="328"/>
        <end position="366"/>
    </location>
</feature>
<dbReference type="AlphaFoldDB" id="A0A2J6RL17"/>
<evidence type="ECO:0000313" key="3">
    <source>
        <dbReference type="EMBL" id="PMD39200.1"/>
    </source>
</evidence>
<dbReference type="CDD" id="cd19177">
    <property type="entry name" value="SET_SETD4"/>
    <property type="match status" value="1"/>
</dbReference>
<dbReference type="InterPro" id="IPR001214">
    <property type="entry name" value="SET_dom"/>
</dbReference>
<dbReference type="EMBL" id="KZ613947">
    <property type="protein sequence ID" value="PMD39200.1"/>
    <property type="molecule type" value="Genomic_DNA"/>
</dbReference>
<dbReference type="Pfam" id="PF00856">
    <property type="entry name" value="SET"/>
    <property type="match status" value="1"/>
</dbReference>
<evidence type="ECO:0000313" key="4">
    <source>
        <dbReference type="Proteomes" id="UP000235786"/>
    </source>
</evidence>
<dbReference type="Gene3D" id="3.90.1410.10">
    <property type="entry name" value="set domain protein methyltransferase, domain 1"/>
    <property type="match status" value="1"/>
</dbReference>
<dbReference type="GO" id="GO:0016279">
    <property type="term" value="F:protein-lysine N-methyltransferase activity"/>
    <property type="evidence" value="ECO:0007669"/>
    <property type="project" value="InterPro"/>
</dbReference>
<keyword evidence="4" id="KW-1185">Reference proteome</keyword>
<dbReference type="PANTHER" id="PTHR13271">
    <property type="entry name" value="UNCHARACTERIZED PUTATIVE METHYLTRANSFERASE"/>
    <property type="match status" value="1"/>
</dbReference>
<keyword evidence="1" id="KW-0175">Coiled coil</keyword>